<dbReference type="EMBL" id="JAATIP010000182">
    <property type="protein sequence ID" value="KAF4362537.1"/>
    <property type="molecule type" value="Genomic_DNA"/>
</dbReference>
<evidence type="ECO:0000256" key="1">
    <source>
        <dbReference type="ARBA" id="ARBA00022737"/>
    </source>
</evidence>
<evidence type="ECO:0000313" key="3">
    <source>
        <dbReference type="EMBL" id="KAF4362537.1"/>
    </source>
</evidence>
<sequence length="223" mass="25397">MKKLRRVTPELVANVLKVQTEPALASKFFHWAGSLQSNVNRVDKAHKLFLGPNSETFNPIVVSYAEMKKMDEFCELLVQMKKLGSSVMDDFAKFWQWKCLRTGKSEVIIVYILAVVSEMMQERCPPDDVVCSAVIFGMCKHDVIEEARKSVAFGVIKGAAHDAIKFWENGWKRGKRKLMIRPSSKVSIIAMKKHATCTKIMVLTLDLDLPKWLYAEEFAGRLL</sequence>
<accession>A0A7J6EVS6</accession>
<comment type="caution">
    <text evidence="3">The sequence shown here is derived from an EMBL/GenBank/DDBJ whole genome shotgun (WGS) entry which is preliminary data.</text>
</comment>
<dbReference type="AlphaFoldDB" id="A0A7J6EVS6"/>
<dbReference type="PROSITE" id="PS51375">
    <property type="entry name" value="PPR"/>
    <property type="match status" value="1"/>
</dbReference>
<organism evidence="3 4">
    <name type="scientific">Cannabis sativa</name>
    <name type="common">Hemp</name>
    <name type="synonym">Marijuana</name>
    <dbReference type="NCBI Taxonomy" id="3483"/>
    <lineage>
        <taxon>Eukaryota</taxon>
        <taxon>Viridiplantae</taxon>
        <taxon>Streptophyta</taxon>
        <taxon>Embryophyta</taxon>
        <taxon>Tracheophyta</taxon>
        <taxon>Spermatophyta</taxon>
        <taxon>Magnoliopsida</taxon>
        <taxon>eudicotyledons</taxon>
        <taxon>Gunneridae</taxon>
        <taxon>Pentapetalae</taxon>
        <taxon>rosids</taxon>
        <taxon>fabids</taxon>
        <taxon>Rosales</taxon>
        <taxon>Cannabaceae</taxon>
        <taxon>Cannabis</taxon>
    </lineage>
</organism>
<dbReference type="Gene3D" id="1.25.40.10">
    <property type="entry name" value="Tetratricopeptide repeat domain"/>
    <property type="match status" value="1"/>
</dbReference>
<keyword evidence="1" id="KW-0677">Repeat</keyword>
<proteinExistence type="predicted"/>
<protein>
    <recommendedName>
        <fullName evidence="5">Pentatricopeptide repeat-containing protein</fullName>
    </recommendedName>
</protein>
<gene>
    <name evidence="3" type="ORF">F8388_011364</name>
</gene>
<evidence type="ECO:0000256" key="2">
    <source>
        <dbReference type="PROSITE-ProRule" id="PRU00708"/>
    </source>
</evidence>
<evidence type="ECO:0008006" key="5">
    <source>
        <dbReference type="Google" id="ProtNLM"/>
    </source>
</evidence>
<reference evidence="3 4" key="1">
    <citation type="journal article" date="2020" name="bioRxiv">
        <title>Sequence and annotation of 42 cannabis genomes reveals extensive copy number variation in cannabinoid synthesis and pathogen resistance genes.</title>
        <authorList>
            <person name="Mckernan K.J."/>
            <person name="Helbert Y."/>
            <person name="Kane L.T."/>
            <person name="Ebling H."/>
            <person name="Zhang L."/>
            <person name="Liu B."/>
            <person name="Eaton Z."/>
            <person name="Mclaughlin S."/>
            <person name="Kingan S."/>
            <person name="Baybayan P."/>
            <person name="Concepcion G."/>
            <person name="Jordan M."/>
            <person name="Riva A."/>
            <person name="Barbazuk W."/>
            <person name="Harkins T."/>
        </authorList>
    </citation>
    <scope>NUCLEOTIDE SEQUENCE [LARGE SCALE GENOMIC DNA]</scope>
    <source>
        <strain evidence="4">cv. Jamaican Lion 4</strain>
        <tissue evidence="3">Leaf</tissue>
    </source>
</reference>
<evidence type="ECO:0000313" key="4">
    <source>
        <dbReference type="Proteomes" id="UP000525078"/>
    </source>
</evidence>
<dbReference type="InterPro" id="IPR011990">
    <property type="entry name" value="TPR-like_helical_dom_sf"/>
</dbReference>
<feature type="repeat" description="PPR" evidence="2">
    <location>
        <begin position="53"/>
        <end position="87"/>
    </location>
</feature>
<dbReference type="Proteomes" id="UP000525078">
    <property type="component" value="Unassembled WGS sequence"/>
</dbReference>
<dbReference type="InterPro" id="IPR002885">
    <property type="entry name" value="PPR_rpt"/>
</dbReference>
<name>A0A7J6EVS6_CANSA</name>